<keyword evidence="2" id="KW-1185">Reference proteome</keyword>
<sequence>MDPHSISSFTTTLTQAAAIVTTALGNIAQLRATDTRLAGLCEELSDLPAPLQDIGDALENCEKSDLAPVHDALSRQCDSALASCHIILRELGQLVDKIWESSPGGDGWKSNSSIDLSIFGEEFTTYRDKIRLFNSAFHTMLQVITLCLALRTNAPEDQIRGDLDHLQASIDESLHASSRPVGGFRRAKGTNKADSQISQNVRQLAEEAGAFHDTTSSAVDTLQTHDVTLHHAPHEPAEDDVFDTSNLEAPEMDSAHLAPTPLRSARTSFSSVFSSQDKTEQDARGILDASGPVSTKYAGPAGEEDDGGDDELEQEYLDGLRELAAASIWKKEYAKAAEYLNDALFRGTETESTQMSRRQLQTQLALCYFLQGDWRQAELLVKDLARVKDDNELIIYNFLHALSLAHLGEYAFGYAFEYCKLALNGKRKLCKNMKADWVEYQETLGLFATIFDLSGDYIRAEVFKRRLPPGFEYAHPTNEIAFIQSKKDLLVSILGEEDTSVTRQKSFRAELEGGQFEKQTILKQALLRHASMPIEAEANLRRNLSQYQKYDADTAKEVIAIVAARSSCDADDENSHDSLMSPPPRVLRSRLSFGRLFGAKNGRSNTLDGKDDISQSPVSDTPITETPTAKQKPITETPTAKQKWLGIAKPKLLLRKMKSESKIPGLSVTEASPQEGSFSLINMQRVTTPTQSQSARQCSWGGPRSQPFDTDAPTGSQSAPIHGRFRSNSCVSDLDAPLSGLPGRAPSPFHESEISDVSVGPAGRVDELPLPAFELADTSQSSLPSDPNGNGSSAPDELLTPTAQDHPTSPSLAPELDFLGVAMVESGGRTSVISSRSPSPFSPPPDPLPFARCSSKEFEESVAIAGAKEPTLLARAHSARSCFGLIEVASPIEYYPVELASKPVPLSNTPSPAAAYAPGSKPMIADASICDSPVNSSPSNELPIEDSPTQEVASDVLPGDDSSVDESVAESLSEIDPQLMTVLGEVASILASLNDEGKTDVQDLKDYHGRLTILFPDLKDMSRDRLIVDDIRGVLFTLRKRIKNWHKKVEDDSGYESSSPRTETAAAISEDATEEAADPQAVQQVPSEPVATEPKQGIDEIEPPVEAEQCPSPSPEPVPAKPESMNMKVPTIVTTEVITTEDGSLVVEVAPMKVEAESRPVSLYSAQSTMTKQDAVITAAPVLMRPGSVIKPNHVMVTASPIPKDDKLQQRIMNLVSTLIDEASPAISVEAKKSTPSVAQQDEGPKQAANSTDASDASNGKAFLLDLWNSLIEEGGESDLRISIDPPKRARTESDAESTTGGVKLAADPDTQAWEANEYVFDESRSSNWDWDEWRSIGSNMGRPLQSLQPSDLYGA</sequence>
<protein>
    <submittedName>
        <fullName evidence="1">Uncharacterized protein</fullName>
    </submittedName>
</protein>
<proteinExistence type="predicted"/>
<gene>
    <name evidence="1" type="ORF">CRV2_00015428</name>
</gene>
<dbReference type="Proteomes" id="UP000836387">
    <property type="component" value="Unassembled WGS sequence"/>
</dbReference>
<comment type="caution">
    <text evidence="1">The sequence shown here is derived from an EMBL/GenBank/DDBJ whole genome shotgun (WGS) entry which is preliminary data.</text>
</comment>
<reference evidence="1" key="1">
    <citation type="submission" date="2020-04" db="EMBL/GenBank/DDBJ databases">
        <authorList>
            <person name="Broberg M."/>
        </authorList>
    </citation>
    <scope>NUCLEOTIDE SEQUENCE</scope>
</reference>
<dbReference type="EMBL" id="CADEHS020000108">
    <property type="protein sequence ID" value="CAG9949915.1"/>
    <property type="molecule type" value="Genomic_DNA"/>
</dbReference>
<evidence type="ECO:0000313" key="2">
    <source>
        <dbReference type="Proteomes" id="UP000836387"/>
    </source>
</evidence>
<name>A0ACA9U9A5_BIOOC</name>
<accession>A0ACA9U9A5</accession>
<evidence type="ECO:0000313" key="1">
    <source>
        <dbReference type="EMBL" id="CAG9949915.1"/>
    </source>
</evidence>
<reference evidence="1" key="2">
    <citation type="submission" date="2021-10" db="EMBL/GenBank/DDBJ databases">
        <authorList>
            <person name="Piombo E."/>
        </authorList>
    </citation>
    <scope>NUCLEOTIDE SEQUENCE</scope>
</reference>
<organism evidence="1 2">
    <name type="scientific">Clonostachys rosea f. rosea IK726</name>
    <dbReference type="NCBI Taxonomy" id="1349383"/>
    <lineage>
        <taxon>Eukaryota</taxon>
        <taxon>Fungi</taxon>
        <taxon>Dikarya</taxon>
        <taxon>Ascomycota</taxon>
        <taxon>Pezizomycotina</taxon>
        <taxon>Sordariomycetes</taxon>
        <taxon>Hypocreomycetidae</taxon>
        <taxon>Hypocreales</taxon>
        <taxon>Bionectriaceae</taxon>
        <taxon>Clonostachys</taxon>
    </lineage>
</organism>